<sequence length="61" mass="6438">MSKTALGLLILTVLSGAVLLTDVFHGDQSSAVLKCTFALSFCASTVALALGRRIKFDPVLR</sequence>
<dbReference type="RefSeq" id="WP_089360064.1">
    <property type="nucleotide sequence ID" value="NZ_FZOG01000003.1"/>
</dbReference>
<dbReference type="InterPro" id="IPR049711">
    <property type="entry name" value="PA3371-like"/>
</dbReference>
<dbReference type="EMBL" id="FZOG01000003">
    <property type="protein sequence ID" value="SNS55006.1"/>
    <property type="molecule type" value="Genomic_DNA"/>
</dbReference>
<evidence type="ECO:0000256" key="1">
    <source>
        <dbReference type="SAM" id="Phobius"/>
    </source>
</evidence>
<keyword evidence="1" id="KW-0472">Membrane</keyword>
<organism evidence="2 3">
    <name type="scientific">Pseudomonas segetis</name>
    <dbReference type="NCBI Taxonomy" id="298908"/>
    <lineage>
        <taxon>Bacteria</taxon>
        <taxon>Pseudomonadati</taxon>
        <taxon>Pseudomonadota</taxon>
        <taxon>Gammaproteobacteria</taxon>
        <taxon>Pseudomonadales</taxon>
        <taxon>Pseudomonadaceae</taxon>
        <taxon>Pseudomonas</taxon>
    </lineage>
</organism>
<accession>A0A239FDK1</accession>
<keyword evidence="3" id="KW-1185">Reference proteome</keyword>
<keyword evidence="1" id="KW-1133">Transmembrane helix</keyword>
<evidence type="ECO:0000313" key="2">
    <source>
        <dbReference type="EMBL" id="SNS55006.1"/>
    </source>
</evidence>
<dbReference type="AlphaFoldDB" id="A0A239FDK1"/>
<reference evidence="3" key="1">
    <citation type="submission" date="2017-06" db="EMBL/GenBank/DDBJ databases">
        <authorList>
            <person name="Varghese N."/>
            <person name="Submissions S."/>
        </authorList>
    </citation>
    <scope>NUCLEOTIDE SEQUENCE [LARGE SCALE GENOMIC DNA]</scope>
    <source>
        <strain evidence="3">CIP 108523</strain>
    </source>
</reference>
<name>A0A239FDK1_9PSED</name>
<proteinExistence type="predicted"/>
<evidence type="ECO:0000313" key="3">
    <source>
        <dbReference type="Proteomes" id="UP000242915"/>
    </source>
</evidence>
<dbReference type="Proteomes" id="UP000242915">
    <property type="component" value="Unassembled WGS sequence"/>
</dbReference>
<gene>
    <name evidence="2" type="ORF">SAMN05216255_2566</name>
</gene>
<feature type="transmembrane region" description="Helical" evidence="1">
    <location>
        <begin position="30"/>
        <end position="51"/>
    </location>
</feature>
<keyword evidence="1" id="KW-0812">Transmembrane</keyword>
<protein>
    <submittedName>
        <fullName evidence="2">Uncharacterized protein</fullName>
    </submittedName>
</protein>
<dbReference type="NCBIfam" id="NF041882">
    <property type="entry name" value="PA3371_fam"/>
    <property type="match status" value="1"/>
</dbReference>